<sequence>HPAPARPCLVTTGDDGAIKVWGHLSKSCVRTMEGRTVFHPKSPTIINGSEDGTIKIWNNDAYRLEDTLSYALELA</sequence>
<dbReference type="PANTHER" id="PTHR19876:SF2">
    <property type="entry name" value="COATOMER SUBUNIT BETA"/>
    <property type="match status" value="1"/>
</dbReference>
<evidence type="ECO:0000313" key="5">
    <source>
        <dbReference type="Proteomes" id="UP001194468"/>
    </source>
</evidence>
<dbReference type="GO" id="GO:0006886">
    <property type="term" value="P:intracellular protein transport"/>
    <property type="evidence" value="ECO:0007669"/>
    <property type="project" value="TreeGrafter"/>
</dbReference>
<evidence type="ECO:0000256" key="3">
    <source>
        <dbReference type="PROSITE-ProRule" id="PRU00221"/>
    </source>
</evidence>
<keyword evidence="1 3" id="KW-0853">WD repeat</keyword>
<dbReference type="InterPro" id="IPR036322">
    <property type="entry name" value="WD40_repeat_dom_sf"/>
</dbReference>
<dbReference type="AlphaFoldDB" id="A0AAD4B9I0"/>
<comment type="caution">
    <text evidence="4">The sequence shown here is derived from an EMBL/GenBank/DDBJ whole genome shotgun (WGS) entry which is preliminary data.</text>
</comment>
<evidence type="ECO:0000313" key="4">
    <source>
        <dbReference type="EMBL" id="KAF8414906.1"/>
    </source>
</evidence>
<keyword evidence="5" id="KW-1185">Reference proteome</keyword>
<dbReference type="SUPFAM" id="SSF50978">
    <property type="entry name" value="WD40 repeat-like"/>
    <property type="match status" value="1"/>
</dbReference>
<dbReference type="PROSITE" id="PS50082">
    <property type="entry name" value="WD_REPEATS_2"/>
    <property type="match status" value="1"/>
</dbReference>
<reference evidence="4" key="1">
    <citation type="submission" date="2019-10" db="EMBL/GenBank/DDBJ databases">
        <authorList>
            <consortium name="DOE Joint Genome Institute"/>
            <person name="Kuo A."/>
            <person name="Miyauchi S."/>
            <person name="Kiss E."/>
            <person name="Drula E."/>
            <person name="Kohler A."/>
            <person name="Sanchez-Garcia M."/>
            <person name="Andreopoulos B."/>
            <person name="Barry K.W."/>
            <person name="Bonito G."/>
            <person name="Buee M."/>
            <person name="Carver A."/>
            <person name="Chen C."/>
            <person name="Cichocki N."/>
            <person name="Clum A."/>
            <person name="Culley D."/>
            <person name="Crous P.W."/>
            <person name="Fauchery L."/>
            <person name="Girlanda M."/>
            <person name="Hayes R."/>
            <person name="Keri Z."/>
            <person name="LaButti K."/>
            <person name="Lipzen A."/>
            <person name="Lombard V."/>
            <person name="Magnuson J."/>
            <person name="Maillard F."/>
            <person name="Morin E."/>
            <person name="Murat C."/>
            <person name="Nolan M."/>
            <person name="Ohm R."/>
            <person name="Pangilinan J."/>
            <person name="Pereira M."/>
            <person name="Perotto S."/>
            <person name="Peter M."/>
            <person name="Riley R."/>
            <person name="Sitrit Y."/>
            <person name="Stielow B."/>
            <person name="Szollosi G."/>
            <person name="Zifcakova L."/>
            <person name="Stursova M."/>
            <person name="Spatafora J.W."/>
            <person name="Tedersoo L."/>
            <person name="Vaario L.-M."/>
            <person name="Yamada A."/>
            <person name="Yan M."/>
            <person name="Wang P."/>
            <person name="Xu J."/>
            <person name="Bruns T."/>
            <person name="Baldrian P."/>
            <person name="Vilgalys R."/>
            <person name="Henrissat B."/>
            <person name="Grigoriev I.V."/>
            <person name="Hibbett D."/>
            <person name="Nagy L.G."/>
            <person name="Martin F.M."/>
        </authorList>
    </citation>
    <scope>NUCLEOTIDE SEQUENCE</scope>
    <source>
        <strain evidence="4">BED1</strain>
    </source>
</reference>
<dbReference type="Gene3D" id="2.130.10.10">
    <property type="entry name" value="YVTN repeat-like/Quinoprotein amine dehydrogenase"/>
    <property type="match status" value="1"/>
</dbReference>
<dbReference type="Pfam" id="PF00400">
    <property type="entry name" value="WD40"/>
    <property type="match status" value="1"/>
</dbReference>
<organism evidence="4 5">
    <name type="scientific">Boletus edulis BED1</name>
    <dbReference type="NCBI Taxonomy" id="1328754"/>
    <lineage>
        <taxon>Eukaryota</taxon>
        <taxon>Fungi</taxon>
        <taxon>Dikarya</taxon>
        <taxon>Basidiomycota</taxon>
        <taxon>Agaricomycotina</taxon>
        <taxon>Agaricomycetes</taxon>
        <taxon>Agaricomycetidae</taxon>
        <taxon>Boletales</taxon>
        <taxon>Boletineae</taxon>
        <taxon>Boletaceae</taxon>
        <taxon>Boletoideae</taxon>
        <taxon>Boletus</taxon>
    </lineage>
</organism>
<evidence type="ECO:0000256" key="2">
    <source>
        <dbReference type="ARBA" id="ARBA00022737"/>
    </source>
</evidence>
<dbReference type="InterPro" id="IPR001680">
    <property type="entry name" value="WD40_rpt"/>
</dbReference>
<protein>
    <submittedName>
        <fullName evidence="4">Uncharacterized protein</fullName>
    </submittedName>
</protein>
<feature type="non-terminal residue" evidence="4">
    <location>
        <position position="1"/>
    </location>
</feature>
<name>A0AAD4B9I0_BOLED</name>
<dbReference type="GO" id="GO:0006888">
    <property type="term" value="P:endoplasmic reticulum to Golgi vesicle-mediated transport"/>
    <property type="evidence" value="ECO:0007669"/>
    <property type="project" value="TreeGrafter"/>
</dbReference>
<feature type="repeat" description="WD" evidence="3">
    <location>
        <begin position="38"/>
        <end position="58"/>
    </location>
</feature>
<dbReference type="Proteomes" id="UP001194468">
    <property type="component" value="Unassembled WGS sequence"/>
</dbReference>
<dbReference type="GO" id="GO:0006891">
    <property type="term" value="P:intra-Golgi vesicle-mediated transport"/>
    <property type="evidence" value="ECO:0007669"/>
    <property type="project" value="TreeGrafter"/>
</dbReference>
<accession>A0AAD4B9I0</accession>
<dbReference type="EMBL" id="WHUW01000407">
    <property type="protein sequence ID" value="KAF8414906.1"/>
    <property type="molecule type" value="Genomic_DNA"/>
</dbReference>
<gene>
    <name evidence="4" type="ORF">L210DRAFT_1032658</name>
</gene>
<keyword evidence="2" id="KW-0677">Repeat</keyword>
<dbReference type="GO" id="GO:0030126">
    <property type="term" value="C:COPI vesicle coat"/>
    <property type="evidence" value="ECO:0007669"/>
    <property type="project" value="TreeGrafter"/>
</dbReference>
<dbReference type="InterPro" id="IPR050844">
    <property type="entry name" value="Coatomer_complex_subunit"/>
</dbReference>
<dbReference type="PANTHER" id="PTHR19876">
    <property type="entry name" value="COATOMER"/>
    <property type="match status" value="1"/>
</dbReference>
<dbReference type="GO" id="GO:0006890">
    <property type="term" value="P:retrograde vesicle-mediated transport, Golgi to endoplasmic reticulum"/>
    <property type="evidence" value="ECO:0007669"/>
    <property type="project" value="TreeGrafter"/>
</dbReference>
<dbReference type="InterPro" id="IPR015943">
    <property type="entry name" value="WD40/YVTN_repeat-like_dom_sf"/>
</dbReference>
<evidence type="ECO:0000256" key="1">
    <source>
        <dbReference type="ARBA" id="ARBA00022574"/>
    </source>
</evidence>
<proteinExistence type="predicted"/>
<reference evidence="4" key="2">
    <citation type="journal article" date="2020" name="Nat. Commun.">
        <title>Large-scale genome sequencing of mycorrhizal fungi provides insights into the early evolution of symbiotic traits.</title>
        <authorList>
            <person name="Miyauchi S."/>
            <person name="Kiss E."/>
            <person name="Kuo A."/>
            <person name="Drula E."/>
            <person name="Kohler A."/>
            <person name="Sanchez-Garcia M."/>
            <person name="Morin E."/>
            <person name="Andreopoulos B."/>
            <person name="Barry K.W."/>
            <person name="Bonito G."/>
            <person name="Buee M."/>
            <person name="Carver A."/>
            <person name="Chen C."/>
            <person name="Cichocki N."/>
            <person name="Clum A."/>
            <person name="Culley D."/>
            <person name="Crous P.W."/>
            <person name="Fauchery L."/>
            <person name="Girlanda M."/>
            <person name="Hayes R.D."/>
            <person name="Keri Z."/>
            <person name="LaButti K."/>
            <person name="Lipzen A."/>
            <person name="Lombard V."/>
            <person name="Magnuson J."/>
            <person name="Maillard F."/>
            <person name="Murat C."/>
            <person name="Nolan M."/>
            <person name="Ohm R.A."/>
            <person name="Pangilinan J."/>
            <person name="Pereira M.F."/>
            <person name="Perotto S."/>
            <person name="Peter M."/>
            <person name="Pfister S."/>
            <person name="Riley R."/>
            <person name="Sitrit Y."/>
            <person name="Stielow J.B."/>
            <person name="Szollosi G."/>
            <person name="Zifcakova L."/>
            <person name="Stursova M."/>
            <person name="Spatafora J.W."/>
            <person name="Tedersoo L."/>
            <person name="Vaario L.M."/>
            <person name="Yamada A."/>
            <person name="Yan M."/>
            <person name="Wang P."/>
            <person name="Xu J."/>
            <person name="Bruns T."/>
            <person name="Baldrian P."/>
            <person name="Vilgalys R."/>
            <person name="Dunand C."/>
            <person name="Henrissat B."/>
            <person name="Grigoriev I.V."/>
            <person name="Hibbett D."/>
            <person name="Nagy L.G."/>
            <person name="Martin F.M."/>
        </authorList>
    </citation>
    <scope>NUCLEOTIDE SEQUENCE</scope>
    <source>
        <strain evidence="4">BED1</strain>
    </source>
</reference>